<keyword evidence="2" id="KW-0472">Membrane</keyword>
<gene>
    <name evidence="3" type="ORF">CLAFUR5_07379</name>
</gene>
<dbReference type="KEGG" id="ffu:CLAFUR5_07379"/>
<dbReference type="Gene3D" id="3.30.420.10">
    <property type="entry name" value="Ribonuclease H-like superfamily/Ribonuclease H"/>
    <property type="match status" value="1"/>
</dbReference>
<dbReference type="RefSeq" id="XP_047763182.1">
    <property type="nucleotide sequence ID" value="XM_047906527.1"/>
</dbReference>
<dbReference type="EMBL" id="CP090168">
    <property type="protein sequence ID" value="UJO18816.1"/>
    <property type="molecule type" value="Genomic_DNA"/>
</dbReference>
<feature type="region of interest" description="Disordered" evidence="1">
    <location>
        <begin position="1"/>
        <end position="50"/>
    </location>
</feature>
<keyword evidence="4" id="KW-1185">Reference proteome</keyword>
<name>A0A9Q8PAC4_PASFU</name>
<accession>A0A9Q8PAC4</accession>
<keyword evidence="2" id="KW-0812">Transmembrane</keyword>
<dbReference type="AlphaFoldDB" id="A0A9Q8PAC4"/>
<evidence type="ECO:0000256" key="1">
    <source>
        <dbReference type="SAM" id="MobiDB-lite"/>
    </source>
</evidence>
<feature type="compositionally biased region" description="Low complexity" evidence="1">
    <location>
        <begin position="17"/>
        <end position="32"/>
    </location>
</feature>
<evidence type="ECO:0000256" key="2">
    <source>
        <dbReference type="SAM" id="Phobius"/>
    </source>
</evidence>
<proteinExistence type="predicted"/>
<keyword evidence="2" id="KW-1133">Transmembrane helix</keyword>
<sequence length="440" mass="47660">MDESSSVGSVGKHSRGSSTATSSNDTAASSVSGAVNTKDDGTSFNKPWEVSKSPDATAIYSPWSDEWTDAAMGASTFPQQIESIQEAPKKEKKKSYGPDIVWICRATQLVPLMHLLFPGEPVFYDGEFVHFKLRILATGIIIFKQVLGRGAVVNSAGKPIYDVYPSYPSKGKFTKHYEILEKRFAPSKYMVELPDTWFENGAQPASEVEAELRVIFHGRPVVMHDHRGDTTAFLYETANSIMHDNGATIVDTQQLYAGAIPDAGDPSQPSLAKTCKFILGEDPQADGNHSPVKDADGVRKLWLALNPDYNRAAELAKLHATGWTPQRYPRQIPSTSAVEAELEAEVEVDKALIEAGLMVLLARAASTFVRRLPSTALAAISIPLLFAAAPLPMVVVAIGAVLLVVEATSALQQALSSSRILTSLPWEKSDGVAEHGTYIF</sequence>
<dbReference type="InterPro" id="IPR036397">
    <property type="entry name" value="RNaseH_sf"/>
</dbReference>
<dbReference type="OrthoDB" id="8191639at2759"/>
<reference evidence="3" key="1">
    <citation type="submission" date="2021-12" db="EMBL/GenBank/DDBJ databases">
        <authorList>
            <person name="Zaccaron A."/>
            <person name="Stergiopoulos I."/>
        </authorList>
    </citation>
    <scope>NUCLEOTIDE SEQUENCE</scope>
    <source>
        <strain evidence="3">Race5_Kim</strain>
    </source>
</reference>
<feature type="transmembrane region" description="Helical" evidence="2">
    <location>
        <begin position="376"/>
        <end position="405"/>
    </location>
</feature>
<evidence type="ECO:0008006" key="5">
    <source>
        <dbReference type="Google" id="ProtNLM"/>
    </source>
</evidence>
<evidence type="ECO:0000313" key="3">
    <source>
        <dbReference type="EMBL" id="UJO18816.1"/>
    </source>
</evidence>
<dbReference type="GO" id="GO:0003676">
    <property type="term" value="F:nucleic acid binding"/>
    <property type="evidence" value="ECO:0007669"/>
    <property type="project" value="InterPro"/>
</dbReference>
<protein>
    <recommendedName>
        <fullName evidence="5">Transmembrane protein</fullName>
    </recommendedName>
</protein>
<reference evidence="3" key="2">
    <citation type="journal article" date="2022" name="Microb. Genom.">
        <title>A chromosome-scale genome assembly of the tomato pathogen Cladosporium fulvum reveals a compartmentalized genome architecture and the presence of a dispensable chromosome.</title>
        <authorList>
            <person name="Zaccaron A.Z."/>
            <person name="Chen L.H."/>
            <person name="Samaras A."/>
            <person name="Stergiopoulos I."/>
        </authorList>
    </citation>
    <scope>NUCLEOTIDE SEQUENCE</scope>
    <source>
        <strain evidence="3">Race5_Kim</strain>
    </source>
</reference>
<dbReference type="GeneID" id="71987257"/>
<evidence type="ECO:0000313" key="4">
    <source>
        <dbReference type="Proteomes" id="UP000756132"/>
    </source>
</evidence>
<dbReference type="Proteomes" id="UP000756132">
    <property type="component" value="Chromosome 6"/>
</dbReference>
<organism evidence="3 4">
    <name type="scientific">Passalora fulva</name>
    <name type="common">Tomato leaf mold</name>
    <name type="synonym">Cladosporium fulvum</name>
    <dbReference type="NCBI Taxonomy" id="5499"/>
    <lineage>
        <taxon>Eukaryota</taxon>
        <taxon>Fungi</taxon>
        <taxon>Dikarya</taxon>
        <taxon>Ascomycota</taxon>
        <taxon>Pezizomycotina</taxon>
        <taxon>Dothideomycetes</taxon>
        <taxon>Dothideomycetidae</taxon>
        <taxon>Mycosphaerellales</taxon>
        <taxon>Mycosphaerellaceae</taxon>
        <taxon>Fulvia</taxon>
    </lineage>
</organism>